<protein>
    <submittedName>
        <fullName evidence="3">Response regulator</fullName>
    </submittedName>
</protein>
<feature type="domain" description="Response regulatory" evidence="2">
    <location>
        <begin position="8"/>
        <end position="141"/>
    </location>
</feature>
<dbReference type="SMART" id="SM00448">
    <property type="entry name" value="REC"/>
    <property type="match status" value="1"/>
</dbReference>
<evidence type="ECO:0000256" key="1">
    <source>
        <dbReference type="PROSITE-ProRule" id="PRU00169"/>
    </source>
</evidence>
<proteinExistence type="predicted"/>
<feature type="modified residue" description="4-aspartylphosphate" evidence="1">
    <location>
        <position position="60"/>
    </location>
</feature>
<organism evidence="3 4">
    <name type="scientific">Sulfitobacter geojensis</name>
    <dbReference type="NCBI Taxonomy" id="1342299"/>
    <lineage>
        <taxon>Bacteria</taxon>
        <taxon>Pseudomonadati</taxon>
        <taxon>Pseudomonadota</taxon>
        <taxon>Alphaproteobacteria</taxon>
        <taxon>Rhodobacterales</taxon>
        <taxon>Roseobacteraceae</taxon>
        <taxon>Sulfitobacter</taxon>
    </lineage>
</organism>
<reference evidence="3 4" key="1">
    <citation type="submission" date="2021-01" db="EMBL/GenBank/DDBJ databases">
        <title>Diatom-associated Roseobacters Show Island Model of Population Structure.</title>
        <authorList>
            <person name="Qu L."/>
            <person name="Feng X."/>
            <person name="Chen Y."/>
            <person name="Li L."/>
            <person name="Wang X."/>
            <person name="Hu Z."/>
            <person name="Wang H."/>
            <person name="Luo H."/>
        </authorList>
    </citation>
    <scope>NUCLEOTIDE SEQUENCE [LARGE SCALE GENOMIC DNA]</scope>
    <source>
        <strain evidence="3 4">TR60-84</strain>
    </source>
</reference>
<name>A0AAE2W075_9RHOB</name>
<dbReference type="RefSeq" id="WP_203242997.1">
    <property type="nucleotide sequence ID" value="NZ_JAFBRH010000004.1"/>
</dbReference>
<dbReference type="SUPFAM" id="SSF52172">
    <property type="entry name" value="CheY-like"/>
    <property type="match status" value="1"/>
</dbReference>
<dbReference type="Pfam" id="PF00072">
    <property type="entry name" value="Response_reg"/>
    <property type="match status" value="1"/>
</dbReference>
<evidence type="ECO:0000313" key="4">
    <source>
        <dbReference type="Proteomes" id="UP000732193"/>
    </source>
</evidence>
<dbReference type="InterPro" id="IPR001789">
    <property type="entry name" value="Sig_transdc_resp-reg_receiver"/>
</dbReference>
<sequence length="157" mass="17713">MTKKTVRHILLVEDEVHKRDELSVYLDEFIVVEKAIDVVQSVREAVVAVENKNYDLVILDMALPTFTVSEEVLDGGLDQALGGVEVLRTLKTLGQRIKVIIVTQYPDIALDGRRVKLKAAQAALSKKYNQDIKGAVAYKYKSSANRTKMKNILDRIW</sequence>
<dbReference type="CDD" id="cd00156">
    <property type="entry name" value="REC"/>
    <property type="match status" value="1"/>
</dbReference>
<dbReference type="GO" id="GO:0000160">
    <property type="term" value="P:phosphorelay signal transduction system"/>
    <property type="evidence" value="ECO:0007669"/>
    <property type="project" value="InterPro"/>
</dbReference>
<comment type="caution">
    <text evidence="3">The sequence shown here is derived from an EMBL/GenBank/DDBJ whole genome shotgun (WGS) entry which is preliminary data.</text>
</comment>
<dbReference type="AlphaFoldDB" id="A0AAE2W075"/>
<dbReference type="InterPro" id="IPR011006">
    <property type="entry name" value="CheY-like_superfamily"/>
</dbReference>
<keyword evidence="4" id="KW-1185">Reference proteome</keyword>
<evidence type="ECO:0000259" key="2">
    <source>
        <dbReference type="PROSITE" id="PS50110"/>
    </source>
</evidence>
<dbReference type="Gene3D" id="3.40.50.2300">
    <property type="match status" value="1"/>
</dbReference>
<accession>A0AAE2W075</accession>
<evidence type="ECO:0000313" key="3">
    <source>
        <dbReference type="EMBL" id="MBM1715121.1"/>
    </source>
</evidence>
<dbReference type="EMBL" id="JAFBRM010000004">
    <property type="protein sequence ID" value="MBM1715121.1"/>
    <property type="molecule type" value="Genomic_DNA"/>
</dbReference>
<dbReference type="PROSITE" id="PS50110">
    <property type="entry name" value="RESPONSE_REGULATORY"/>
    <property type="match status" value="1"/>
</dbReference>
<gene>
    <name evidence="3" type="ORF">JQV55_16240</name>
</gene>
<dbReference type="Proteomes" id="UP000732193">
    <property type="component" value="Unassembled WGS sequence"/>
</dbReference>
<keyword evidence="1" id="KW-0597">Phosphoprotein</keyword>